<name>A0ABP5BEM6_9PSEU</name>
<evidence type="ECO:0000256" key="1">
    <source>
        <dbReference type="SAM" id="MobiDB-lite"/>
    </source>
</evidence>
<evidence type="ECO:0000313" key="3">
    <source>
        <dbReference type="EMBL" id="GAA1941171.1"/>
    </source>
</evidence>
<proteinExistence type="predicted"/>
<dbReference type="RefSeq" id="WP_344412992.1">
    <property type="nucleotide sequence ID" value="NZ_BAAANN010000002.1"/>
</dbReference>
<feature type="transmembrane region" description="Helical" evidence="2">
    <location>
        <begin position="6"/>
        <end position="27"/>
    </location>
</feature>
<evidence type="ECO:0008006" key="5">
    <source>
        <dbReference type="Google" id="ProtNLM"/>
    </source>
</evidence>
<organism evidence="3 4">
    <name type="scientific">Amycolatopsis minnesotensis</name>
    <dbReference type="NCBI Taxonomy" id="337894"/>
    <lineage>
        <taxon>Bacteria</taxon>
        <taxon>Bacillati</taxon>
        <taxon>Actinomycetota</taxon>
        <taxon>Actinomycetes</taxon>
        <taxon>Pseudonocardiales</taxon>
        <taxon>Pseudonocardiaceae</taxon>
        <taxon>Amycolatopsis</taxon>
    </lineage>
</organism>
<reference evidence="4" key="1">
    <citation type="journal article" date="2019" name="Int. J. Syst. Evol. Microbiol.">
        <title>The Global Catalogue of Microorganisms (GCM) 10K type strain sequencing project: providing services to taxonomists for standard genome sequencing and annotation.</title>
        <authorList>
            <consortium name="The Broad Institute Genomics Platform"/>
            <consortium name="The Broad Institute Genome Sequencing Center for Infectious Disease"/>
            <person name="Wu L."/>
            <person name="Ma J."/>
        </authorList>
    </citation>
    <scope>NUCLEOTIDE SEQUENCE [LARGE SCALE GENOMIC DNA]</scope>
    <source>
        <strain evidence="4">JCM 14545</strain>
    </source>
</reference>
<feature type="compositionally biased region" description="Basic and acidic residues" evidence="1">
    <location>
        <begin position="53"/>
        <end position="78"/>
    </location>
</feature>
<evidence type="ECO:0000256" key="2">
    <source>
        <dbReference type="SAM" id="Phobius"/>
    </source>
</evidence>
<evidence type="ECO:0000313" key="4">
    <source>
        <dbReference type="Proteomes" id="UP001501116"/>
    </source>
</evidence>
<accession>A0ABP5BEM6</accession>
<dbReference type="Proteomes" id="UP001501116">
    <property type="component" value="Unassembled WGS sequence"/>
</dbReference>
<gene>
    <name evidence="3" type="ORF">GCM10009754_05620</name>
</gene>
<dbReference type="EMBL" id="BAAANN010000002">
    <property type="protein sequence ID" value="GAA1941171.1"/>
    <property type="molecule type" value="Genomic_DNA"/>
</dbReference>
<sequence>MLWLFGQIWLWLLIAFALGALVTGLLVNAANRKRERRAAEPEEARRVSAPSPAHDEHGYRDVPYDQEADHFPAARGEEVWPDDPDEPDPGRREGTLPGFENVPHEDWPRESGTPAWPGDDDWPPAGPGRGR</sequence>
<keyword evidence="4" id="KW-1185">Reference proteome</keyword>
<comment type="caution">
    <text evidence="3">The sequence shown here is derived from an EMBL/GenBank/DDBJ whole genome shotgun (WGS) entry which is preliminary data.</text>
</comment>
<keyword evidence="2" id="KW-0812">Transmembrane</keyword>
<keyword evidence="2" id="KW-0472">Membrane</keyword>
<feature type="compositionally biased region" description="Basic and acidic residues" evidence="1">
    <location>
        <begin position="37"/>
        <end position="46"/>
    </location>
</feature>
<keyword evidence="2" id="KW-1133">Transmembrane helix</keyword>
<feature type="region of interest" description="Disordered" evidence="1">
    <location>
        <begin position="33"/>
        <end position="131"/>
    </location>
</feature>
<protein>
    <recommendedName>
        <fullName evidence="5">LapA family protein</fullName>
    </recommendedName>
</protein>